<comment type="catalytic activity">
    <reaction evidence="10">
        <text>L-alpha-aminoacyl-L-arginine(out) = L-alpha-aminoacyl-L-arginine(in)</text>
        <dbReference type="Rhea" id="RHEA:79367"/>
        <dbReference type="ChEBI" id="CHEBI:229968"/>
    </reaction>
</comment>
<feature type="transmembrane region" description="Helical" evidence="25">
    <location>
        <begin position="74"/>
        <end position="93"/>
    </location>
</feature>
<evidence type="ECO:0000259" key="26">
    <source>
        <dbReference type="PROSITE" id="PS50850"/>
    </source>
</evidence>
<comment type="subunit">
    <text evidence="24">Homodimer. Interacts with lysosomal protein GLMP (via lumenal domain); the interaction starts while both proteins are still in the endoplasmic reticulum and is required for stabilization of MFSD1 in lysosomes but has no direct effect on its targeting to lysosomes or transporter activity.</text>
</comment>
<evidence type="ECO:0000256" key="20">
    <source>
        <dbReference type="ARBA" id="ARBA00044924"/>
    </source>
</evidence>
<dbReference type="KEGG" id="dci:103510954"/>
<evidence type="ECO:0000256" key="10">
    <source>
        <dbReference type="ARBA" id="ARBA00044881"/>
    </source>
</evidence>
<comment type="catalytic activity">
    <reaction evidence="11">
        <text>L-alpha-aminoacyl-L-histidine(out) = L-alpha-aminoacyl-L-histidine(in)</text>
        <dbReference type="Rhea" id="RHEA:79375"/>
        <dbReference type="ChEBI" id="CHEBI:229967"/>
    </reaction>
</comment>
<comment type="catalytic activity">
    <reaction evidence="17">
        <text>L-arginyl-glycine(out) = L-arginyl-glycine(in)</text>
        <dbReference type="Rhea" id="RHEA:79391"/>
        <dbReference type="ChEBI" id="CHEBI:229955"/>
    </reaction>
</comment>
<dbReference type="PANTHER" id="PTHR23512">
    <property type="entry name" value="MAJOR FACILITATOR SUPERFAMILY DOMAIN-CONTAINING PROTEIN 1"/>
    <property type="match status" value="1"/>
</dbReference>
<evidence type="ECO:0000313" key="28">
    <source>
        <dbReference type="RefSeq" id="XP_008473884.1"/>
    </source>
</evidence>
<feature type="transmembrane region" description="Helical" evidence="25">
    <location>
        <begin position="253"/>
        <end position="276"/>
    </location>
</feature>
<keyword evidence="5 25" id="KW-1133">Transmembrane helix</keyword>
<feature type="domain" description="Major facilitator superfamily (MFS) profile" evidence="26">
    <location>
        <begin position="31"/>
        <end position="381"/>
    </location>
</feature>
<comment type="catalytic activity">
    <reaction evidence="15">
        <text>L-arginyl-L-alpha-amino acid(out) = L-arginyl-L-alpha-amino acid(in)</text>
        <dbReference type="Rhea" id="RHEA:79371"/>
        <dbReference type="ChEBI" id="CHEBI:84315"/>
    </reaction>
</comment>
<keyword evidence="6 25" id="KW-0472">Membrane</keyword>
<comment type="catalytic activity">
    <reaction evidence="8">
        <text>L-lysyl-L-alanine(out) = L-lysyl-L-alanine(in)</text>
        <dbReference type="Rhea" id="RHEA:79399"/>
        <dbReference type="ChEBI" id="CHEBI:229954"/>
    </reaction>
</comment>
<evidence type="ECO:0000256" key="1">
    <source>
        <dbReference type="ARBA" id="ARBA00004155"/>
    </source>
</evidence>
<evidence type="ECO:0000256" key="16">
    <source>
        <dbReference type="ARBA" id="ARBA00044900"/>
    </source>
</evidence>
<dbReference type="GeneID" id="103510954"/>
<feature type="transmembrane region" description="Helical" evidence="25">
    <location>
        <begin position="348"/>
        <end position="371"/>
    </location>
</feature>
<evidence type="ECO:0000256" key="21">
    <source>
        <dbReference type="ARBA" id="ARBA00044985"/>
    </source>
</evidence>
<comment type="catalytic activity">
    <reaction evidence="18">
        <text>L-histidyl-L-alpha-amino acid(out) = L-histidyl-L-alpha-amino acid(in)</text>
        <dbReference type="Rhea" id="RHEA:79379"/>
        <dbReference type="ChEBI" id="CHEBI:229964"/>
    </reaction>
</comment>
<comment type="catalytic activity">
    <reaction evidence="16">
        <text>L-lysyl-L-lysine(out) = L-lysyl-L-lysine(in)</text>
        <dbReference type="Rhea" id="RHEA:79403"/>
        <dbReference type="ChEBI" id="CHEBI:229956"/>
    </reaction>
</comment>
<comment type="catalytic activity">
    <reaction evidence="13">
        <text>L-alpha-aminoacyl-L-lysine(out) = L-alpha-aminoacyl-L-lysine(in)</text>
        <dbReference type="Rhea" id="RHEA:79383"/>
        <dbReference type="ChEBI" id="CHEBI:229966"/>
    </reaction>
</comment>
<keyword evidence="3" id="KW-0813">Transport</keyword>
<dbReference type="Proteomes" id="UP000079169">
    <property type="component" value="Unplaced"/>
</dbReference>
<evidence type="ECO:0000256" key="2">
    <source>
        <dbReference type="ARBA" id="ARBA00008335"/>
    </source>
</evidence>
<evidence type="ECO:0000313" key="27">
    <source>
        <dbReference type="Proteomes" id="UP000079169"/>
    </source>
</evidence>
<dbReference type="GO" id="GO:0005765">
    <property type="term" value="C:lysosomal membrane"/>
    <property type="evidence" value="ECO:0007669"/>
    <property type="project" value="UniProtKB-SubCell"/>
</dbReference>
<dbReference type="InterPro" id="IPR052187">
    <property type="entry name" value="MFSD1"/>
</dbReference>
<evidence type="ECO:0000256" key="3">
    <source>
        <dbReference type="ARBA" id="ARBA00022448"/>
    </source>
</evidence>
<evidence type="ECO:0000256" key="18">
    <source>
        <dbReference type="ARBA" id="ARBA00044912"/>
    </source>
</evidence>
<comment type="catalytic activity">
    <reaction evidence="19">
        <text>L-alanyl-L-lysine(out) = L-alanyl-L-lysine(in)</text>
        <dbReference type="Rhea" id="RHEA:79415"/>
        <dbReference type="ChEBI" id="CHEBI:192470"/>
    </reaction>
</comment>
<keyword evidence="4 25" id="KW-0812">Transmembrane</keyword>
<comment type="catalytic activity">
    <reaction evidence="9">
        <text>L-histidyl-glycine(out) = L-histidyl-glycine(in)</text>
        <dbReference type="Rhea" id="RHEA:79395"/>
        <dbReference type="ChEBI" id="CHEBI:229957"/>
    </reaction>
</comment>
<dbReference type="CDD" id="cd17340">
    <property type="entry name" value="MFS_MFSD1"/>
    <property type="match status" value="1"/>
</dbReference>
<feature type="transmembrane region" description="Helical" evidence="25">
    <location>
        <begin position="105"/>
        <end position="128"/>
    </location>
</feature>
<evidence type="ECO:0000256" key="23">
    <source>
        <dbReference type="ARBA" id="ARBA00045709"/>
    </source>
</evidence>
<keyword evidence="7" id="KW-0458">Lysosome</keyword>
<dbReference type="RefSeq" id="XP_008473884.1">
    <property type="nucleotide sequence ID" value="XM_008475662.3"/>
</dbReference>
<dbReference type="InterPro" id="IPR020846">
    <property type="entry name" value="MFS_dom"/>
</dbReference>
<organism evidence="27 28">
    <name type="scientific">Diaphorina citri</name>
    <name type="common">Asian citrus psyllid</name>
    <dbReference type="NCBI Taxonomy" id="121845"/>
    <lineage>
        <taxon>Eukaryota</taxon>
        <taxon>Metazoa</taxon>
        <taxon>Ecdysozoa</taxon>
        <taxon>Arthropoda</taxon>
        <taxon>Hexapoda</taxon>
        <taxon>Insecta</taxon>
        <taxon>Pterygota</taxon>
        <taxon>Neoptera</taxon>
        <taxon>Paraneoptera</taxon>
        <taxon>Hemiptera</taxon>
        <taxon>Sternorrhyncha</taxon>
        <taxon>Psylloidea</taxon>
        <taxon>Psyllidae</taxon>
        <taxon>Diaphorininae</taxon>
        <taxon>Diaphorina</taxon>
    </lineage>
</organism>
<comment type="catalytic activity">
    <reaction evidence="20">
        <text>L-lysyl-glycine(out) = L-lysyl-glycine(in)</text>
        <dbReference type="Rhea" id="RHEA:79407"/>
        <dbReference type="ChEBI" id="CHEBI:191202"/>
    </reaction>
</comment>
<comment type="subcellular location">
    <subcellularLocation>
        <location evidence="1">Lysosome membrane</location>
        <topology evidence="1">Multi-pass membrane protein</topology>
    </subcellularLocation>
</comment>
<evidence type="ECO:0000256" key="17">
    <source>
        <dbReference type="ARBA" id="ARBA00044903"/>
    </source>
</evidence>
<accession>A0A1S3D401</accession>
<feature type="transmembrane region" description="Helical" evidence="25">
    <location>
        <begin position="29"/>
        <end position="48"/>
    </location>
</feature>
<evidence type="ECO:0000256" key="6">
    <source>
        <dbReference type="ARBA" id="ARBA00023136"/>
    </source>
</evidence>
<feature type="transmembrane region" description="Helical" evidence="25">
    <location>
        <begin position="320"/>
        <end position="342"/>
    </location>
</feature>
<name>A0A1S3D401_DIACI</name>
<dbReference type="Gene3D" id="1.20.1250.20">
    <property type="entry name" value="MFS general substrate transporter like domains"/>
    <property type="match status" value="2"/>
</dbReference>
<dbReference type="GO" id="GO:0022857">
    <property type="term" value="F:transmembrane transporter activity"/>
    <property type="evidence" value="ECO:0007669"/>
    <property type="project" value="InterPro"/>
</dbReference>
<evidence type="ECO:0000256" key="22">
    <source>
        <dbReference type="ARBA" id="ARBA00045018"/>
    </source>
</evidence>
<evidence type="ECO:0000256" key="9">
    <source>
        <dbReference type="ARBA" id="ARBA00044878"/>
    </source>
</evidence>
<evidence type="ECO:0000256" key="11">
    <source>
        <dbReference type="ARBA" id="ARBA00044884"/>
    </source>
</evidence>
<feature type="transmembrane region" description="Helical" evidence="25">
    <location>
        <begin position="202"/>
        <end position="224"/>
    </location>
</feature>
<dbReference type="PROSITE" id="PS50850">
    <property type="entry name" value="MFS"/>
    <property type="match status" value="1"/>
</dbReference>
<evidence type="ECO:0000256" key="19">
    <source>
        <dbReference type="ARBA" id="ARBA00044919"/>
    </source>
</evidence>
<feature type="transmembrane region" description="Helical" evidence="25">
    <location>
        <begin position="296"/>
        <end position="313"/>
    </location>
</feature>
<protein>
    <recommendedName>
        <fullName evidence="21">Lysosomal dipeptide transporter MFSD1</fullName>
    </recommendedName>
    <alternativeName>
        <fullName evidence="22">Major facilitator superfamily domain-containing protein 1</fullName>
    </alternativeName>
</protein>
<dbReference type="STRING" id="121845.A0A1S3D401"/>
<dbReference type="AlphaFoldDB" id="A0A1S3D401"/>
<comment type="similarity">
    <text evidence="2">Belongs to the major facilitator superfamily.</text>
</comment>
<evidence type="ECO:0000256" key="15">
    <source>
        <dbReference type="ARBA" id="ARBA00044899"/>
    </source>
</evidence>
<dbReference type="SUPFAM" id="SSF103473">
    <property type="entry name" value="MFS general substrate transporter"/>
    <property type="match status" value="1"/>
</dbReference>
<evidence type="ECO:0000256" key="5">
    <source>
        <dbReference type="ARBA" id="ARBA00022989"/>
    </source>
</evidence>
<evidence type="ECO:0000256" key="12">
    <source>
        <dbReference type="ARBA" id="ARBA00044891"/>
    </source>
</evidence>
<evidence type="ECO:0000256" key="8">
    <source>
        <dbReference type="ARBA" id="ARBA00044876"/>
    </source>
</evidence>
<comment type="catalytic activity">
    <reaction evidence="14">
        <text>L-aspartyl-L-lysine(out) = L-aspartyl-L-lysine(in)</text>
        <dbReference type="Rhea" id="RHEA:79411"/>
        <dbReference type="ChEBI" id="CHEBI:229953"/>
    </reaction>
</comment>
<reference evidence="28" key="1">
    <citation type="submission" date="2025-08" db="UniProtKB">
        <authorList>
            <consortium name="RefSeq"/>
        </authorList>
    </citation>
    <scope>IDENTIFICATION</scope>
</reference>
<dbReference type="InterPro" id="IPR036259">
    <property type="entry name" value="MFS_trans_sf"/>
</dbReference>
<proteinExistence type="inferred from homology"/>
<dbReference type="PANTHER" id="PTHR23512:SF3">
    <property type="entry name" value="MAJOR FACILITATOR SUPERFAMILY DOMAIN-CONTAINING PROTEIN 1"/>
    <property type="match status" value="1"/>
</dbReference>
<evidence type="ECO:0000256" key="4">
    <source>
        <dbReference type="ARBA" id="ARBA00022692"/>
    </source>
</evidence>
<sequence>MSDNLSSYSREDGVASHNRPIRWTHPHHNIQRVLALLLMCLLGFGSYFCYDNPSSLEEHFTTDMHLTNAQYMNLYSWYSWPNVICCFIGGFLIDRVFGIRMGSTIYSVLVVIGQLVFALGAYVDSLFITILGRFIFGIGGESLAVAQNSYAVLWFKGKELNMVFGFQLSLSRVGSTVNMFVAEPLYKYVEKFGLIGYQTLGIVLLLAGMTCVLSLLCSLLLGCMDKRAERILNRRNAGETEVARLSDVKHFPVSFWMVVVIIVSYYTSIFPFVSLAQELFVKRFNLDSDAANRLNSIVYTISAFLSPLMGLVVDKTGRNLFWVFISLMVSIVCHFMVGHTMIDPHITMVMMGIAYSMVASGLWPLIALVIPEYQLGTAYGM</sequence>
<keyword evidence="27" id="KW-1185">Reference proteome</keyword>
<dbReference type="InterPro" id="IPR011701">
    <property type="entry name" value="MFS"/>
</dbReference>
<evidence type="ECO:0000256" key="13">
    <source>
        <dbReference type="ARBA" id="ARBA00044893"/>
    </source>
</evidence>
<comment type="function">
    <text evidence="23">Lysosomal dipeptide uniporter that selectively exports lysine, arginine or histidine-containing dipeptides with a net positive charge from the lysosome lumen into the cytosol. Could play a role in a specific type of protein O-glycosylation indirectly regulating macrophages migration and tissue invasion. Also essential for liver homeostasis.</text>
</comment>
<dbReference type="OMA" id="CVLYYSA"/>
<dbReference type="Pfam" id="PF07690">
    <property type="entry name" value="MFS_1"/>
    <property type="match status" value="1"/>
</dbReference>
<evidence type="ECO:0000256" key="7">
    <source>
        <dbReference type="ARBA" id="ARBA00023228"/>
    </source>
</evidence>
<comment type="catalytic activity">
    <reaction evidence="12">
        <text>L-lysyl-L-alpha-amino acid(out) = L-lysyl-L-alpha-amino acid(in)</text>
        <dbReference type="Rhea" id="RHEA:79387"/>
        <dbReference type="ChEBI" id="CHEBI:229965"/>
    </reaction>
</comment>
<dbReference type="PaxDb" id="121845-A0A1S3D401"/>
<gene>
    <name evidence="28" type="primary">LOC103510954</name>
</gene>
<evidence type="ECO:0000256" key="25">
    <source>
        <dbReference type="SAM" id="Phobius"/>
    </source>
</evidence>
<evidence type="ECO:0000256" key="24">
    <source>
        <dbReference type="ARBA" id="ARBA00046376"/>
    </source>
</evidence>
<evidence type="ECO:0000256" key="14">
    <source>
        <dbReference type="ARBA" id="ARBA00044898"/>
    </source>
</evidence>